<proteinExistence type="predicted"/>
<comment type="caution">
    <text evidence="1">The sequence shown here is derived from an EMBL/GenBank/DDBJ whole genome shotgun (WGS) entry which is preliminary data.</text>
</comment>
<accession>A0ACC2BXV9</accession>
<evidence type="ECO:0000313" key="2">
    <source>
        <dbReference type="Proteomes" id="UP001162992"/>
    </source>
</evidence>
<name>A0ACC2BXV9_DIPCM</name>
<gene>
    <name evidence="1" type="ORF">O6H91_13G095700</name>
</gene>
<evidence type="ECO:0000313" key="1">
    <source>
        <dbReference type="EMBL" id="KAJ7534458.1"/>
    </source>
</evidence>
<reference evidence="2" key="1">
    <citation type="journal article" date="2024" name="Proc. Natl. Acad. Sci. U.S.A.">
        <title>Extraordinary preservation of gene collinearity over three hundred million years revealed in homosporous lycophytes.</title>
        <authorList>
            <person name="Li C."/>
            <person name="Wickell D."/>
            <person name="Kuo L.Y."/>
            <person name="Chen X."/>
            <person name="Nie B."/>
            <person name="Liao X."/>
            <person name="Peng D."/>
            <person name="Ji J."/>
            <person name="Jenkins J."/>
            <person name="Williams M."/>
            <person name="Shu S."/>
            <person name="Plott C."/>
            <person name="Barry K."/>
            <person name="Rajasekar S."/>
            <person name="Grimwood J."/>
            <person name="Han X."/>
            <person name="Sun S."/>
            <person name="Hou Z."/>
            <person name="He W."/>
            <person name="Dai G."/>
            <person name="Sun C."/>
            <person name="Schmutz J."/>
            <person name="Leebens-Mack J.H."/>
            <person name="Li F.W."/>
            <person name="Wang L."/>
        </authorList>
    </citation>
    <scope>NUCLEOTIDE SEQUENCE [LARGE SCALE GENOMIC DNA]</scope>
    <source>
        <strain evidence="2">cv. PW_Plant_1</strain>
    </source>
</reference>
<sequence length="400" mass="43490">MPKNCDACQAANAFVYCRADAAYLCTECDSNVHGANKLAFRHERVWLCQVCEQAPAAVTCKADSAALCVACDVDIHMANPLASRHERTVINPFYICPDMVKGACISAVVPSSLVNGSIEDQECSLLLKDDGDESSAAEAASWLLTNPNTVLNASSKDAISSKCRADVNGYPSLDRDACTKSRKERLAKNCHLQSSDMSLDVEPYIDLEYVSGTSAPKRYVADSLVPVHAPEGFGQISPSISDGPGSNDANEIPKSGKKIRCTPISTYSMYSSPNDTGVVPDASTTDLPVNSTKSLEFQDPTFPLVPQANALEPVDREARVLRYKEKRKNRKFEKTIRYASRKAYAETRPRIKGRFAKRGNGGSEEMHQGVHETGFGIVPSLTFVDAFKDQSNFLTALGLQ</sequence>
<protein>
    <submittedName>
        <fullName evidence="1">Uncharacterized protein</fullName>
    </submittedName>
</protein>
<dbReference type="EMBL" id="CM055104">
    <property type="protein sequence ID" value="KAJ7534458.1"/>
    <property type="molecule type" value="Genomic_DNA"/>
</dbReference>
<keyword evidence="2" id="KW-1185">Reference proteome</keyword>
<organism evidence="1 2">
    <name type="scientific">Diphasiastrum complanatum</name>
    <name type="common">Issler's clubmoss</name>
    <name type="synonym">Lycopodium complanatum</name>
    <dbReference type="NCBI Taxonomy" id="34168"/>
    <lineage>
        <taxon>Eukaryota</taxon>
        <taxon>Viridiplantae</taxon>
        <taxon>Streptophyta</taxon>
        <taxon>Embryophyta</taxon>
        <taxon>Tracheophyta</taxon>
        <taxon>Lycopodiopsida</taxon>
        <taxon>Lycopodiales</taxon>
        <taxon>Lycopodiaceae</taxon>
        <taxon>Lycopodioideae</taxon>
        <taxon>Diphasiastrum</taxon>
    </lineage>
</organism>
<dbReference type="Proteomes" id="UP001162992">
    <property type="component" value="Chromosome 13"/>
</dbReference>